<comment type="caution">
    <text evidence="1">The sequence shown here is derived from an EMBL/GenBank/DDBJ whole genome shotgun (WGS) entry which is preliminary data.</text>
</comment>
<sequence>MKRFVIITVGKSIVENPRLQKTSKVDYQIQW</sequence>
<name>A0ABU1NYQ8_9BACL</name>
<keyword evidence="2" id="KW-1185">Reference proteome</keyword>
<gene>
    <name evidence="1" type="ORF">J2736_003830</name>
</gene>
<evidence type="ECO:0008006" key="3">
    <source>
        <dbReference type="Google" id="ProtNLM"/>
    </source>
</evidence>
<reference evidence="1 2" key="1">
    <citation type="submission" date="2023-07" db="EMBL/GenBank/DDBJ databases">
        <title>Sorghum-associated microbial communities from plants grown in Nebraska, USA.</title>
        <authorList>
            <person name="Schachtman D."/>
        </authorList>
    </citation>
    <scope>NUCLEOTIDE SEQUENCE [LARGE SCALE GENOMIC DNA]</scope>
    <source>
        <strain evidence="1 2">CC258</strain>
    </source>
</reference>
<protein>
    <recommendedName>
        <fullName evidence="3">Glutamate 5-kinase</fullName>
    </recommendedName>
</protein>
<dbReference type="EMBL" id="JAVDSB010000007">
    <property type="protein sequence ID" value="MDR6552623.1"/>
    <property type="molecule type" value="Genomic_DNA"/>
</dbReference>
<accession>A0ABU1NYQ8</accession>
<evidence type="ECO:0000313" key="2">
    <source>
        <dbReference type="Proteomes" id="UP001267290"/>
    </source>
</evidence>
<dbReference type="Proteomes" id="UP001267290">
    <property type="component" value="Unassembled WGS sequence"/>
</dbReference>
<organism evidence="1 2">
    <name type="scientific">Paenibacillus qinlingensis</name>
    <dbReference type="NCBI Taxonomy" id="1837343"/>
    <lineage>
        <taxon>Bacteria</taxon>
        <taxon>Bacillati</taxon>
        <taxon>Bacillota</taxon>
        <taxon>Bacilli</taxon>
        <taxon>Bacillales</taxon>
        <taxon>Paenibacillaceae</taxon>
        <taxon>Paenibacillus</taxon>
    </lineage>
</organism>
<proteinExistence type="predicted"/>
<evidence type="ECO:0000313" key="1">
    <source>
        <dbReference type="EMBL" id="MDR6552623.1"/>
    </source>
</evidence>